<dbReference type="PANTHER" id="PTHR42776:SF27">
    <property type="entry name" value="DIPEPTIDYL PEPTIDASE FAMILY MEMBER 6"/>
    <property type="match status" value="1"/>
</dbReference>
<evidence type="ECO:0000259" key="2">
    <source>
        <dbReference type="Pfam" id="PF00326"/>
    </source>
</evidence>
<protein>
    <recommendedName>
        <fullName evidence="2">Peptidase S9 prolyl oligopeptidase catalytic domain-containing protein</fullName>
    </recommendedName>
</protein>
<dbReference type="GO" id="GO:0004252">
    <property type="term" value="F:serine-type endopeptidase activity"/>
    <property type="evidence" value="ECO:0007669"/>
    <property type="project" value="TreeGrafter"/>
</dbReference>
<feature type="non-terminal residue" evidence="3">
    <location>
        <position position="1"/>
    </location>
</feature>
<dbReference type="Gene3D" id="3.40.50.1820">
    <property type="entry name" value="alpha/beta hydrolase"/>
    <property type="match status" value="1"/>
</dbReference>
<dbReference type="EMBL" id="LJCR01002111">
    <property type="protein sequence ID" value="KPV49223.1"/>
    <property type="molecule type" value="Genomic_DNA"/>
</dbReference>
<dbReference type="SUPFAM" id="SSF82171">
    <property type="entry name" value="DPP6 N-terminal domain-like"/>
    <property type="match status" value="1"/>
</dbReference>
<feature type="domain" description="Peptidase S9 prolyl oligopeptidase catalytic" evidence="2">
    <location>
        <begin position="108"/>
        <end position="309"/>
    </location>
</feature>
<organism evidence="3 4">
    <name type="scientific">Kouleothrix aurantiaca</name>
    <dbReference type="NCBI Taxonomy" id="186479"/>
    <lineage>
        <taxon>Bacteria</taxon>
        <taxon>Bacillati</taxon>
        <taxon>Chloroflexota</taxon>
        <taxon>Chloroflexia</taxon>
        <taxon>Chloroflexales</taxon>
        <taxon>Roseiflexineae</taxon>
        <taxon>Roseiflexaceae</taxon>
        <taxon>Kouleothrix</taxon>
    </lineage>
</organism>
<dbReference type="InterPro" id="IPR029058">
    <property type="entry name" value="AB_hydrolase_fold"/>
</dbReference>
<dbReference type="Pfam" id="PF00326">
    <property type="entry name" value="Peptidase_S9"/>
    <property type="match status" value="1"/>
</dbReference>
<dbReference type="PANTHER" id="PTHR42776">
    <property type="entry name" value="SERINE PEPTIDASE S9 FAMILY MEMBER"/>
    <property type="match status" value="1"/>
</dbReference>
<gene>
    <name evidence="3" type="ORF">SE17_33835</name>
</gene>
<evidence type="ECO:0000313" key="3">
    <source>
        <dbReference type="EMBL" id="KPV49223.1"/>
    </source>
</evidence>
<keyword evidence="4" id="KW-1185">Reference proteome</keyword>
<evidence type="ECO:0000313" key="4">
    <source>
        <dbReference type="Proteomes" id="UP000050509"/>
    </source>
</evidence>
<dbReference type="Proteomes" id="UP000050509">
    <property type="component" value="Unassembled WGS sequence"/>
</dbReference>
<keyword evidence="1" id="KW-0378">Hydrolase</keyword>
<evidence type="ECO:0000256" key="1">
    <source>
        <dbReference type="ARBA" id="ARBA00022801"/>
    </source>
</evidence>
<name>A0A0P9CU97_9CHLR</name>
<reference evidence="3 4" key="1">
    <citation type="submission" date="2015-09" db="EMBL/GenBank/DDBJ databases">
        <title>Draft genome sequence of Kouleothrix aurantiaca JCM 19913.</title>
        <authorList>
            <person name="Hemp J."/>
        </authorList>
    </citation>
    <scope>NUCLEOTIDE SEQUENCE [LARGE SCALE GENOMIC DNA]</scope>
    <source>
        <strain evidence="3 4">COM-B</strain>
    </source>
</reference>
<dbReference type="SUPFAM" id="SSF53474">
    <property type="entry name" value="alpha/beta-Hydrolases"/>
    <property type="match status" value="1"/>
</dbReference>
<sequence>QGVCAAPVWSPDGSTIAFFLAAPDDTQDLWLVNAASGVARRVTDTLPVGLRGRLVRPEKISYLSFDGRTIHAYLYRPPTLPPGTRAPAVLHIHGGPTSQFYDALDPLAQFLAARGYAVLMPNIRGSSGYGKEFEDLNNGDWGHGDLQDAIAGANWLRAQEWADGAHIGITGTSYGGCLSMSAVCNAPGEFQAAAPHAGYADWVFVMGEQERRHLQLMQYEFGDFEQNRAVYRHCSPVYNVRRAQTPTLVLHGEGLLPRSDDSRRFVEAMRREYKTVEYKTYPGECYYVRTRANLRRMYSDMAEFFDRYLRP</sequence>
<accession>A0A0P9CU97</accession>
<dbReference type="AlphaFoldDB" id="A0A0P9CU97"/>
<comment type="caution">
    <text evidence="3">The sequence shown here is derived from an EMBL/GenBank/DDBJ whole genome shotgun (WGS) entry which is preliminary data.</text>
</comment>
<dbReference type="GO" id="GO:0006508">
    <property type="term" value="P:proteolysis"/>
    <property type="evidence" value="ECO:0007669"/>
    <property type="project" value="InterPro"/>
</dbReference>
<dbReference type="InterPro" id="IPR001375">
    <property type="entry name" value="Peptidase_S9_cat"/>
</dbReference>
<proteinExistence type="predicted"/>